<dbReference type="SUPFAM" id="SSF56436">
    <property type="entry name" value="C-type lectin-like"/>
    <property type="match status" value="1"/>
</dbReference>
<evidence type="ECO:0000313" key="1">
    <source>
        <dbReference type="EMBL" id="CAJ0572975.1"/>
    </source>
</evidence>
<feature type="non-terminal residue" evidence="1">
    <location>
        <position position="90"/>
    </location>
</feature>
<sequence>MMYGAKGPTNKYGWSPATVLIGGVQSTGARGFYWTDGSAVNYTNFAANQIKTLDRAIVMHTYMFQGLIGQWYRTADYVAYYPQIICKRPP</sequence>
<dbReference type="Gene3D" id="3.10.100.10">
    <property type="entry name" value="Mannose-Binding Protein A, subunit A"/>
    <property type="match status" value="1"/>
</dbReference>
<accession>A0AA36CQJ4</accession>
<protein>
    <submittedName>
        <fullName evidence="1">Uncharacterized protein</fullName>
    </submittedName>
</protein>
<name>A0AA36CQJ4_9BILA</name>
<dbReference type="AlphaFoldDB" id="A0AA36CQJ4"/>
<proteinExistence type="predicted"/>
<comment type="caution">
    <text evidence="1">The sequence shown here is derived from an EMBL/GenBank/DDBJ whole genome shotgun (WGS) entry which is preliminary data.</text>
</comment>
<dbReference type="EMBL" id="CATQJA010002610">
    <property type="protein sequence ID" value="CAJ0572975.1"/>
    <property type="molecule type" value="Genomic_DNA"/>
</dbReference>
<dbReference type="InterPro" id="IPR016187">
    <property type="entry name" value="CTDL_fold"/>
</dbReference>
<gene>
    <name evidence="1" type="ORF">MSPICULIGERA_LOCUS11346</name>
</gene>
<organism evidence="1 2">
    <name type="scientific">Mesorhabditis spiculigera</name>
    <dbReference type="NCBI Taxonomy" id="96644"/>
    <lineage>
        <taxon>Eukaryota</taxon>
        <taxon>Metazoa</taxon>
        <taxon>Ecdysozoa</taxon>
        <taxon>Nematoda</taxon>
        <taxon>Chromadorea</taxon>
        <taxon>Rhabditida</taxon>
        <taxon>Rhabditina</taxon>
        <taxon>Rhabditomorpha</taxon>
        <taxon>Rhabditoidea</taxon>
        <taxon>Rhabditidae</taxon>
        <taxon>Mesorhabditinae</taxon>
        <taxon>Mesorhabditis</taxon>
    </lineage>
</organism>
<dbReference type="InterPro" id="IPR016186">
    <property type="entry name" value="C-type_lectin-like/link_sf"/>
</dbReference>
<dbReference type="Proteomes" id="UP001177023">
    <property type="component" value="Unassembled WGS sequence"/>
</dbReference>
<reference evidence="1" key="1">
    <citation type="submission" date="2023-06" db="EMBL/GenBank/DDBJ databases">
        <authorList>
            <person name="Delattre M."/>
        </authorList>
    </citation>
    <scope>NUCLEOTIDE SEQUENCE</scope>
    <source>
        <strain evidence="1">AF72</strain>
    </source>
</reference>
<evidence type="ECO:0000313" key="2">
    <source>
        <dbReference type="Proteomes" id="UP001177023"/>
    </source>
</evidence>
<keyword evidence="2" id="KW-1185">Reference proteome</keyword>